<protein>
    <recommendedName>
        <fullName evidence="2">DUF7041 domain-containing protein</fullName>
    </recommendedName>
</protein>
<proteinExistence type="predicted"/>
<feature type="compositionally biased region" description="Basic residues" evidence="1">
    <location>
        <begin position="241"/>
        <end position="255"/>
    </location>
</feature>
<name>A0A154PJ13_DUFNO</name>
<evidence type="ECO:0000256" key="1">
    <source>
        <dbReference type="SAM" id="MobiDB-lite"/>
    </source>
</evidence>
<evidence type="ECO:0000259" key="2">
    <source>
        <dbReference type="Pfam" id="PF23055"/>
    </source>
</evidence>
<evidence type="ECO:0000313" key="3">
    <source>
        <dbReference type="EMBL" id="KZC11871.1"/>
    </source>
</evidence>
<dbReference type="OrthoDB" id="7700887at2759"/>
<accession>A0A154PJ13</accession>
<keyword evidence="4" id="KW-1185">Reference proteome</keyword>
<dbReference type="AlphaFoldDB" id="A0A154PJ13"/>
<organism evidence="3 4">
    <name type="scientific">Dufourea novaeangliae</name>
    <name type="common">Sweat bee</name>
    <dbReference type="NCBI Taxonomy" id="178035"/>
    <lineage>
        <taxon>Eukaryota</taxon>
        <taxon>Metazoa</taxon>
        <taxon>Ecdysozoa</taxon>
        <taxon>Arthropoda</taxon>
        <taxon>Hexapoda</taxon>
        <taxon>Insecta</taxon>
        <taxon>Pterygota</taxon>
        <taxon>Neoptera</taxon>
        <taxon>Endopterygota</taxon>
        <taxon>Hymenoptera</taxon>
        <taxon>Apocrita</taxon>
        <taxon>Aculeata</taxon>
        <taxon>Apoidea</taxon>
        <taxon>Anthophila</taxon>
        <taxon>Halictidae</taxon>
        <taxon>Rophitinae</taxon>
        <taxon>Dufourea</taxon>
    </lineage>
</organism>
<evidence type="ECO:0000313" key="4">
    <source>
        <dbReference type="Proteomes" id="UP000076502"/>
    </source>
</evidence>
<dbReference type="InterPro" id="IPR055469">
    <property type="entry name" value="DUF7041"/>
</dbReference>
<dbReference type="EMBL" id="KQ434935">
    <property type="protein sequence ID" value="KZC11871.1"/>
    <property type="molecule type" value="Genomic_DNA"/>
</dbReference>
<dbReference type="PANTHER" id="PTHR33327:SF3">
    <property type="entry name" value="RNA-DIRECTED DNA POLYMERASE"/>
    <property type="match status" value="1"/>
</dbReference>
<gene>
    <name evidence="3" type="ORF">WN55_03903</name>
</gene>
<dbReference type="Proteomes" id="UP000076502">
    <property type="component" value="Unassembled WGS sequence"/>
</dbReference>
<dbReference type="PANTHER" id="PTHR33327">
    <property type="entry name" value="ENDONUCLEASE"/>
    <property type="match status" value="1"/>
</dbReference>
<dbReference type="Pfam" id="PF23055">
    <property type="entry name" value="DUF7041"/>
    <property type="match status" value="1"/>
</dbReference>
<feature type="region of interest" description="Disordered" evidence="1">
    <location>
        <begin position="237"/>
        <end position="259"/>
    </location>
</feature>
<feature type="domain" description="DUF7041" evidence="2">
    <location>
        <begin position="30"/>
        <end position="114"/>
    </location>
</feature>
<sequence length="286" mass="31608">MVSPGPFAGPEETLQSLIEKHVDSYRVPKIPAFFPEDPQLWFIQVESSLTAARVTSQKTMADIVVASLSYDQIASVRDILTASPQPPDLYEQIKTRIISSFSTSAEARLRRLLKGEVLTEGKPSQILTRLRNLNDGSCNDDVIRTIFLEQLPAQVQAILAMSRITDPHEFAELADKVMEASGSAIVSVSSAPSRVPDAAALAVSSAPSRISSNRELEEKVNALTKQVADLANAVRRMSREVRRRTPSRGRSGSRPRTREDSLCHFHRKFGKDARNCAKPCAWKPEN</sequence>
<reference evidence="3 4" key="1">
    <citation type="submission" date="2015-07" db="EMBL/GenBank/DDBJ databases">
        <title>The genome of Dufourea novaeangliae.</title>
        <authorList>
            <person name="Pan H."/>
            <person name="Kapheim K."/>
        </authorList>
    </citation>
    <scope>NUCLEOTIDE SEQUENCE [LARGE SCALE GENOMIC DNA]</scope>
    <source>
        <strain evidence="3">0120121106</strain>
        <tissue evidence="3">Whole body</tissue>
    </source>
</reference>